<gene>
    <name evidence="2" type="ORF">P691DRAFT_426731</name>
</gene>
<sequence length="137" mass="14901">MSLMRSLPLQFIAALLLDPRGFVSAAPIFGPCSSLRRQEPGEVVICNFDNQCGTVRPSFGPNNLCADFSGEHLGFLDKQTRNLSMSYIACSAFDEFGCIGTVLGSAYSLTSPATIDLMDWDGRDVSRKMSSISCKFL</sequence>
<comment type="caution">
    <text evidence="2">The sequence shown here is derived from an EMBL/GenBank/DDBJ whole genome shotgun (WGS) entry which is preliminary data.</text>
</comment>
<evidence type="ECO:0000256" key="1">
    <source>
        <dbReference type="SAM" id="SignalP"/>
    </source>
</evidence>
<evidence type="ECO:0000313" key="2">
    <source>
        <dbReference type="EMBL" id="KAF9443224.1"/>
    </source>
</evidence>
<organism evidence="2 3">
    <name type="scientific">Macrolepiota fuliginosa MF-IS2</name>
    <dbReference type="NCBI Taxonomy" id="1400762"/>
    <lineage>
        <taxon>Eukaryota</taxon>
        <taxon>Fungi</taxon>
        <taxon>Dikarya</taxon>
        <taxon>Basidiomycota</taxon>
        <taxon>Agaricomycotina</taxon>
        <taxon>Agaricomycetes</taxon>
        <taxon>Agaricomycetidae</taxon>
        <taxon>Agaricales</taxon>
        <taxon>Agaricineae</taxon>
        <taxon>Agaricaceae</taxon>
        <taxon>Macrolepiota</taxon>
    </lineage>
</organism>
<evidence type="ECO:0000313" key="3">
    <source>
        <dbReference type="Proteomes" id="UP000807342"/>
    </source>
</evidence>
<reference evidence="2" key="1">
    <citation type="submission" date="2020-11" db="EMBL/GenBank/DDBJ databases">
        <authorList>
            <consortium name="DOE Joint Genome Institute"/>
            <person name="Ahrendt S."/>
            <person name="Riley R."/>
            <person name="Andreopoulos W."/>
            <person name="Labutti K."/>
            <person name="Pangilinan J."/>
            <person name="Ruiz-Duenas F.J."/>
            <person name="Barrasa J.M."/>
            <person name="Sanchez-Garcia M."/>
            <person name="Camarero S."/>
            <person name="Miyauchi S."/>
            <person name="Serrano A."/>
            <person name="Linde D."/>
            <person name="Babiker R."/>
            <person name="Drula E."/>
            <person name="Ayuso-Fernandez I."/>
            <person name="Pacheco R."/>
            <person name="Padilla G."/>
            <person name="Ferreira P."/>
            <person name="Barriuso J."/>
            <person name="Kellner H."/>
            <person name="Castanera R."/>
            <person name="Alfaro M."/>
            <person name="Ramirez L."/>
            <person name="Pisabarro A.G."/>
            <person name="Kuo A."/>
            <person name="Tritt A."/>
            <person name="Lipzen A."/>
            <person name="He G."/>
            <person name="Yan M."/>
            <person name="Ng V."/>
            <person name="Cullen D."/>
            <person name="Martin F."/>
            <person name="Rosso M.-N."/>
            <person name="Henrissat B."/>
            <person name="Hibbett D."/>
            <person name="Martinez A.T."/>
            <person name="Grigoriev I.V."/>
        </authorList>
    </citation>
    <scope>NUCLEOTIDE SEQUENCE</scope>
    <source>
        <strain evidence="2">MF-IS2</strain>
    </source>
</reference>
<dbReference type="EMBL" id="MU151503">
    <property type="protein sequence ID" value="KAF9443224.1"/>
    <property type="molecule type" value="Genomic_DNA"/>
</dbReference>
<dbReference type="AlphaFoldDB" id="A0A9P5X254"/>
<accession>A0A9P5X254</accession>
<keyword evidence="1" id="KW-0732">Signal</keyword>
<dbReference type="Proteomes" id="UP000807342">
    <property type="component" value="Unassembled WGS sequence"/>
</dbReference>
<name>A0A9P5X254_9AGAR</name>
<proteinExistence type="predicted"/>
<protein>
    <submittedName>
        <fullName evidence="2">Uncharacterized protein</fullName>
    </submittedName>
</protein>
<keyword evidence="3" id="KW-1185">Reference proteome</keyword>
<feature type="signal peptide" evidence="1">
    <location>
        <begin position="1"/>
        <end position="25"/>
    </location>
</feature>
<feature type="chain" id="PRO_5040428853" evidence="1">
    <location>
        <begin position="26"/>
        <end position="137"/>
    </location>
</feature>